<dbReference type="EMBL" id="APAU02000066">
    <property type="protein sequence ID" value="EUB58225.1"/>
    <property type="molecule type" value="Genomic_DNA"/>
</dbReference>
<organism evidence="1 2">
    <name type="scientific">Echinococcus granulosus</name>
    <name type="common">Hydatid tapeworm</name>
    <dbReference type="NCBI Taxonomy" id="6210"/>
    <lineage>
        <taxon>Eukaryota</taxon>
        <taxon>Metazoa</taxon>
        <taxon>Spiralia</taxon>
        <taxon>Lophotrochozoa</taxon>
        <taxon>Platyhelminthes</taxon>
        <taxon>Cestoda</taxon>
        <taxon>Eucestoda</taxon>
        <taxon>Cyclophyllidea</taxon>
        <taxon>Taeniidae</taxon>
        <taxon>Echinococcus</taxon>
        <taxon>Echinococcus granulosus group</taxon>
    </lineage>
</organism>
<dbReference type="KEGG" id="egl:EGR_06969"/>
<evidence type="ECO:0000313" key="2">
    <source>
        <dbReference type="Proteomes" id="UP000019149"/>
    </source>
</evidence>
<gene>
    <name evidence="1" type="ORF">EGR_06969</name>
</gene>
<reference evidence="1 2" key="1">
    <citation type="journal article" date="2013" name="Nat. Genet.">
        <title>The genome of the hydatid tapeworm Echinococcus granulosus.</title>
        <authorList>
            <person name="Zheng H."/>
            <person name="Zhang W."/>
            <person name="Zhang L."/>
            <person name="Zhang Z."/>
            <person name="Li J."/>
            <person name="Lu G."/>
            <person name="Zhu Y."/>
            <person name="Wang Y."/>
            <person name="Huang Y."/>
            <person name="Liu J."/>
            <person name="Kang H."/>
            <person name="Chen J."/>
            <person name="Wang L."/>
            <person name="Chen A."/>
            <person name="Yu S."/>
            <person name="Gao Z."/>
            <person name="Jin L."/>
            <person name="Gu W."/>
            <person name="Wang Z."/>
            <person name="Zhao L."/>
            <person name="Shi B."/>
            <person name="Wen H."/>
            <person name="Lin R."/>
            <person name="Jones M.K."/>
            <person name="Brejova B."/>
            <person name="Vinar T."/>
            <person name="Zhao G."/>
            <person name="McManus D.P."/>
            <person name="Chen Z."/>
            <person name="Zhou Y."/>
            <person name="Wang S."/>
        </authorList>
    </citation>
    <scope>NUCLEOTIDE SEQUENCE [LARGE SCALE GENOMIC DNA]</scope>
</reference>
<protein>
    <submittedName>
        <fullName evidence="1">Uncharacterized protein</fullName>
    </submittedName>
</protein>
<proteinExistence type="predicted"/>
<accession>W6UAW5</accession>
<name>W6UAW5_ECHGR</name>
<comment type="caution">
    <text evidence="1">The sequence shown here is derived from an EMBL/GenBank/DDBJ whole genome shotgun (WGS) entry which is preliminary data.</text>
</comment>
<dbReference type="Proteomes" id="UP000019149">
    <property type="component" value="Unassembled WGS sequence"/>
</dbReference>
<evidence type="ECO:0000313" key="1">
    <source>
        <dbReference type="EMBL" id="EUB58225.1"/>
    </source>
</evidence>
<dbReference type="AlphaFoldDB" id="W6UAW5"/>
<sequence length="83" mass="9827">MILWIFDQQMITFGRYASSSHENQATEHLDLWLCKALPRNAMNWRKLARTCALEMWTKNKYIYVVVVDTPSSRQCTKINIFSI</sequence>
<dbReference type="GeneID" id="36342684"/>
<dbReference type="CTD" id="36342684"/>
<dbReference type="RefSeq" id="XP_024349421.1">
    <property type="nucleotide sequence ID" value="XM_024496218.1"/>
</dbReference>
<keyword evidence="2" id="KW-1185">Reference proteome</keyword>